<feature type="transmembrane region" description="Helical" evidence="5">
    <location>
        <begin position="46"/>
        <end position="72"/>
    </location>
</feature>
<evidence type="ECO:0000256" key="5">
    <source>
        <dbReference type="SAM" id="Phobius"/>
    </source>
</evidence>
<evidence type="ECO:0000259" key="6">
    <source>
        <dbReference type="PROSITE" id="PS50850"/>
    </source>
</evidence>
<dbReference type="InterPro" id="IPR011701">
    <property type="entry name" value="MFS"/>
</dbReference>
<evidence type="ECO:0000313" key="7">
    <source>
        <dbReference type="EMBL" id="KAJ6052902.1"/>
    </source>
</evidence>
<evidence type="ECO:0000313" key="8">
    <source>
        <dbReference type="Proteomes" id="UP001219568"/>
    </source>
</evidence>
<feature type="transmembrane region" description="Helical" evidence="5">
    <location>
        <begin position="126"/>
        <end position="147"/>
    </location>
</feature>
<name>A0AAD6NEN0_PENCN</name>
<evidence type="ECO:0000256" key="3">
    <source>
        <dbReference type="ARBA" id="ARBA00022989"/>
    </source>
</evidence>
<evidence type="ECO:0000256" key="1">
    <source>
        <dbReference type="ARBA" id="ARBA00004141"/>
    </source>
</evidence>
<sequence>MNRGSANPLPVAILGRLLAGLGGAGMVDLASVALNEMADLREVAVLRSYLTACIVLGGLVGAPLGAFLTSVLGWRISFFLHIPLVFICAIVTTFKLLADSRASSQETGLGDEEKWPKKPTTDRPSLDMGGIITLSCTIVAFVLLIQFSSEYDLSGARMGIPIGLGIAFLVCATLFGIVEVNWTSNPVIPFHLVKTTQVGLIWGATFFSSMANFVSGLCLIPLSVGATIGAILTGMIVKRYESLPDPPSAQV</sequence>
<feature type="domain" description="Major facilitator superfamily (MFS) profile" evidence="6">
    <location>
        <begin position="1"/>
        <end position="251"/>
    </location>
</feature>
<dbReference type="InterPro" id="IPR020846">
    <property type="entry name" value="MFS_dom"/>
</dbReference>
<dbReference type="Gene3D" id="1.20.1250.20">
    <property type="entry name" value="MFS general substrate transporter like domains"/>
    <property type="match status" value="1"/>
</dbReference>
<reference evidence="7" key="2">
    <citation type="submission" date="2023-01" db="EMBL/GenBank/DDBJ databases">
        <authorList>
            <person name="Petersen C."/>
        </authorList>
    </citation>
    <scope>NUCLEOTIDE SEQUENCE</scope>
    <source>
        <strain evidence="7">IBT 15450</strain>
    </source>
</reference>
<dbReference type="GO" id="GO:0000329">
    <property type="term" value="C:fungal-type vacuole membrane"/>
    <property type="evidence" value="ECO:0007669"/>
    <property type="project" value="TreeGrafter"/>
</dbReference>
<evidence type="ECO:0000256" key="2">
    <source>
        <dbReference type="ARBA" id="ARBA00022692"/>
    </source>
</evidence>
<dbReference type="SUPFAM" id="SSF103473">
    <property type="entry name" value="MFS general substrate transporter"/>
    <property type="match status" value="1"/>
</dbReference>
<dbReference type="Proteomes" id="UP001219568">
    <property type="component" value="Unassembled WGS sequence"/>
</dbReference>
<gene>
    <name evidence="7" type="ORF">N7460_003436</name>
</gene>
<keyword evidence="3 5" id="KW-1133">Transmembrane helix</keyword>
<keyword evidence="8" id="KW-1185">Reference proteome</keyword>
<comment type="subcellular location">
    <subcellularLocation>
        <location evidence="1">Membrane</location>
        <topology evidence="1">Multi-pass membrane protein</topology>
    </subcellularLocation>
</comment>
<dbReference type="PROSITE" id="PS50850">
    <property type="entry name" value="MFS"/>
    <property type="match status" value="1"/>
</dbReference>
<dbReference type="GO" id="GO:0015174">
    <property type="term" value="F:basic amino acid transmembrane transporter activity"/>
    <property type="evidence" value="ECO:0007669"/>
    <property type="project" value="TreeGrafter"/>
</dbReference>
<comment type="caution">
    <text evidence="7">The sequence shown here is derived from an EMBL/GenBank/DDBJ whole genome shotgun (WGS) entry which is preliminary data.</text>
</comment>
<dbReference type="EMBL" id="JAQJZL010000002">
    <property type="protein sequence ID" value="KAJ6052902.1"/>
    <property type="molecule type" value="Genomic_DNA"/>
</dbReference>
<dbReference type="InterPro" id="IPR036259">
    <property type="entry name" value="MFS_trans_sf"/>
</dbReference>
<feature type="transmembrane region" description="Helical" evidence="5">
    <location>
        <begin position="78"/>
        <end position="98"/>
    </location>
</feature>
<accession>A0AAD6NEN0</accession>
<keyword evidence="4 5" id="KW-0472">Membrane</keyword>
<keyword evidence="2 5" id="KW-0812">Transmembrane</keyword>
<dbReference type="PANTHER" id="PTHR23501">
    <property type="entry name" value="MAJOR FACILITATOR SUPERFAMILY"/>
    <property type="match status" value="1"/>
</dbReference>
<dbReference type="Pfam" id="PF07690">
    <property type="entry name" value="MFS_1"/>
    <property type="match status" value="1"/>
</dbReference>
<evidence type="ECO:0000256" key="4">
    <source>
        <dbReference type="ARBA" id="ARBA00023136"/>
    </source>
</evidence>
<dbReference type="AlphaFoldDB" id="A0AAD6NEN0"/>
<reference evidence="7" key="1">
    <citation type="journal article" date="2023" name="IMA Fungus">
        <title>Comparative genomic study of the Penicillium genus elucidates a diverse pangenome and 15 lateral gene transfer events.</title>
        <authorList>
            <person name="Petersen C."/>
            <person name="Sorensen T."/>
            <person name="Nielsen M.R."/>
            <person name="Sondergaard T.E."/>
            <person name="Sorensen J.L."/>
            <person name="Fitzpatrick D.A."/>
            <person name="Frisvad J.C."/>
            <person name="Nielsen K.L."/>
        </authorList>
    </citation>
    <scope>NUCLEOTIDE SEQUENCE</scope>
    <source>
        <strain evidence="7">IBT 15450</strain>
    </source>
</reference>
<feature type="transmembrane region" description="Helical" evidence="5">
    <location>
        <begin position="12"/>
        <end position="34"/>
    </location>
</feature>
<feature type="transmembrane region" description="Helical" evidence="5">
    <location>
        <begin position="159"/>
        <end position="178"/>
    </location>
</feature>
<feature type="transmembrane region" description="Helical" evidence="5">
    <location>
        <begin position="213"/>
        <end position="237"/>
    </location>
</feature>
<protein>
    <recommendedName>
        <fullName evidence="6">Major facilitator superfamily (MFS) profile domain-containing protein</fullName>
    </recommendedName>
</protein>
<proteinExistence type="predicted"/>
<organism evidence="7 8">
    <name type="scientific">Penicillium canescens</name>
    <dbReference type="NCBI Taxonomy" id="5083"/>
    <lineage>
        <taxon>Eukaryota</taxon>
        <taxon>Fungi</taxon>
        <taxon>Dikarya</taxon>
        <taxon>Ascomycota</taxon>
        <taxon>Pezizomycotina</taxon>
        <taxon>Eurotiomycetes</taxon>
        <taxon>Eurotiomycetidae</taxon>
        <taxon>Eurotiales</taxon>
        <taxon>Aspergillaceae</taxon>
        <taxon>Penicillium</taxon>
    </lineage>
</organism>
<dbReference type="PANTHER" id="PTHR23501:SF33">
    <property type="entry name" value="MAJOR FACILITATOR SUPERFAMILY (MFS) PROFILE DOMAIN-CONTAINING PROTEIN"/>
    <property type="match status" value="1"/>
</dbReference>